<accession>W4FCN1</accession>
<name>W4FCN1_APHAT</name>
<dbReference type="GeneID" id="20819973"/>
<organism evidence="1">
    <name type="scientific">Aphanomyces astaci</name>
    <name type="common">Crayfish plague agent</name>
    <dbReference type="NCBI Taxonomy" id="112090"/>
    <lineage>
        <taxon>Eukaryota</taxon>
        <taxon>Sar</taxon>
        <taxon>Stramenopiles</taxon>
        <taxon>Oomycota</taxon>
        <taxon>Saprolegniomycetes</taxon>
        <taxon>Saprolegniales</taxon>
        <taxon>Verrucalvaceae</taxon>
        <taxon>Aphanomyces</taxon>
    </lineage>
</organism>
<dbReference type="VEuPathDB" id="FungiDB:H257_17977"/>
<evidence type="ECO:0000313" key="1">
    <source>
        <dbReference type="EMBL" id="ETV65257.1"/>
    </source>
</evidence>
<reference evidence="1" key="1">
    <citation type="submission" date="2013-12" db="EMBL/GenBank/DDBJ databases">
        <title>The Genome Sequence of Aphanomyces astaci APO3.</title>
        <authorList>
            <consortium name="The Broad Institute Genomics Platform"/>
            <person name="Russ C."/>
            <person name="Tyler B."/>
            <person name="van West P."/>
            <person name="Dieguez-Uribeondo J."/>
            <person name="Young S.K."/>
            <person name="Zeng Q."/>
            <person name="Gargeya S."/>
            <person name="Fitzgerald M."/>
            <person name="Abouelleil A."/>
            <person name="Alvarado L."/>
            <person name="Chapman S.B."/>
            <person name="Gainer-Dewar J."/>
            <person name="Goldberg J."/>
            <person name="Griggs A."/>
            <person name="Gujja S."/>
            <person name="Hansen M."/>
            <person name="Howarth C."/>
            <person name="Imamovic A."/>
            <person name="Ireland A."/>
            <person name="Larimer J."/>
            <person name="McCowan C."/>
            <person name="Murphy C."/>
            <person name="Pearson M."/>
            <person name="Poon T.W."/>
            <person name="Priest M."/>
            <person name="Roberts A."/>
            <person name="Saif S."/>
            <person name="Shea T."/>
            <person name="Sykes S."/>
            <person name="Wortman J."/>
            <person name="Nusbaum C."/>
            <person name="Birren B."/>
        </authorList>
    </citation>
    <scope>NUCLEOTIDE SEQUENCE [LARGE SCALE GENOMIC DNA]</scope>
    <source>
        <strain evidence="1">APO3</strain>
    </source>
</reference>
<sequence>MDLYYPGLDALPTLHEDIIDKDTPHLETERLKRDLAAMLAMDATAARSIHSQSPQHTAILSDETTAGAIKLQSWWRQRAAQHQLATLMLEKFEADEARRRMREQRLVEDTLQLLDRLALQTHLTNEAYLAKCRKNHQNRVAYSIQCLYRRHSAKKRPTTSAALATPTFDASAFFRPDSS</sequence>
<dbReference type="RefSeq" id="XP_009845258.1">
    <property type="nucleotide sequence ID" value="XM_009846956.1"/>
</dbReference>
<proteinExistence type="predicted"/>
<gene>
    <name evidence="1" type="ORF">H257_17977</name>
</gene>
<dbReference type="EMBL" id="KI913242">
    <property type="protein sequence ID" value="ETV65257.1"/>
    <property type="molecule type" value="Genomic_DNA"/>
</dbReference>
<protein>
    <submittedName>
        <fullName evidence="1">Uncharacterized protein</fullName>
    </submittedName>
</protein>
<dbReference type="OrthoDB" id="71237at2759"/>
<dbReference type="AlphaFoldDB" id="W4FCN1"/>